<evidence type="ECO:0000313" key="4">
    <source>
        <dbReference type="WBParaSite" id="Gr19_v10_g13513.t1"/>
    </source>
</evidence>
<proteinExistence type="predicted"/>
<dbReference type="PANTHER" id="PTHR21669:SF28">
    <property type="entry name" value="YEMANUCLEIN"/>
    <property type="match status" value="1"/>
</dbReference>
<dbReference type="GO" id="GO:0006325">
    <property type="term" value="P:chromatin organization"/>
    <property type="evidence" value="ECO:0007669"/>
    <property type="project" value="TreeGrafter"/>
</dbReference>
<accession>A0A914H2F0</accession>
<name>A0A914H2F0_GLORO</name>
<organism evidence="3 4">
    <name type="scientific">Globodera rostochiensis</name>
    <name type="common">Golden nematode worm</name>
    <name type="synonym">Heterodera rostochiensis</name>
    <dbReference type="NCBI Taxonomy" id="31243"/>
    <lineage>
        <taxon>Eukaryota</taxon>
        <taxon>Metazoa</taxon>
        <taxon>Ecdysozoa</taxon>
        <taxon>Nematoda</taxon>
        <taxon>Chromadorea</taxon>
        <taxon>Rhabditida</taxon>
        <taxon>Tylenchina</taxon>
        <taxon>Tylenchomorpha</taxon>
        <taxon>Tylenchoidea</taxon>
        <taxon>Heteroderidae</taxon>
        <taxon>Heteroderinae</taxon>
        <taxon>Globodera</taxon>
    </lineage>
</organism>
<dbReference type="WBParaSite" id="Gr19_v10_g13513.t1">
    <property type="protein sequence ID" value="Gr19_v10_g13513.t1"/>
    <property type="gene ID" value="Gr19_v10_g13513"/>
</dbReference>
<reference evidence="4" key="1">
    <citation type="submission" date="2022-11" db="UniProtKB">
        <authorList>
            <consortium name="WormBaseParasite"/>
        </authorList>
    </citation>
    <scope>IDENTIFICATION</scope>
</reference>
<evidence type="ECO:0000259" key="2">
    <source>
        <dbReference type="Pfam" id="PF08729"/>
    </source>
</evidence>
<protein>
    <submittedName>
        <fullName evidence="4">Hpc2-related domain-containing protein</fullName>
    </submittedName>
</protein>
<feature type="region of interest" description="Disordered" evidence="1">
    <location>
        <begin position="163"/>
        <end position="243"/>
    </location>
</feature>
<evidence type="ECO:0000313" key="3">
    <source>
        <dbReference type="Proteomes" id="UP000887572"/>
    </source>
</evidence>
<dbReference type="AlphaFoldDB" id="A0A914H2F0"/>
<dbReference type="GO" id="GO:0005634">
    <property type="term" value="C:nucleus"/>
    <property type="evidence" value="ECO:0007669"/>
    <property type="project" value="TreeGrafter"/>
</dbReference>
<evidence type="ECO:0000256" key="1">
    <source>
        <dbReference type="SAM" id="MobiDB-lite"/>
    </source>
</evidence>
<dbReference type="Proteomes" id="UP000887572">
    <property type="component" value="Unplaced"/>
</dbReference>
<feature type="compositionally biased region" description="Acidic residues" evidence="1">
    <location>
        <begin position="184"/>
        <end position="197"/>
    </location>
</feature>
<dbReference type="PANTHER" id="PTHR21669">
    <property type="entry name" value="CAPZ-INTERACTING PROTEIN AND RELATED PROTEINS"/>
    <property type="match status" value="1"/>
</dbReference>
<feature type="compositionally biased region" description="Basic and acidic residues" evidence="1">
    <location>
        <begin position="211"/>
        <end position="242"/>
    </location>
</feature>
<keyword evidence="3" id="KW-1185">Reference proteome</keyword>
<feature type="domain" description="Hpc2-related" evidence="2">
    <location>
        <begin position="109"/>
        <end position="154"/>
    </location>
</feature>
<dbReference type="InterPro" id="IPR014840">
    <property type="entry name" value="HRD"/>
</dbReference>
<dbReference type="Pfam" id="PF08729">
    <property type="entry name" value="HUN"/>
    <property type="match status" value="1"/>
</dbReference>
<feature type="compositionally biased region" description="Low complexity" evidence="1">
    <location>
        <begin position="163"/>
        <end position="176"/>
    </location>
</feature>
<sequence length="274" mass="30963">MLPSMPKRQRKAEEDRHLRVIEVKLFPPTSRRYPRFDYEEIRKELGLEEVMEMEGGKEVGGKSAFHDQDAEEIVRRLEAKYGTRTVVSLPPTSKKSGKKSKKTIKFAPEDVMDKGLGYDLEDDFIDDEQAYDEWVPTTMDTAKRGHYVNKGPLEFRQIDLDATTSSSASDENNATAGEASIFDGDGDEEEPMEAEVDDGAKRATLSADTNVMKRKELPTQKNDKDKKQRRKENDETRTKGDDDVLLVEENDEIEVLPTTGCSGMILDLSASKTF</sequence>